<evidence type="ECO:0000313" key="7">
    <source>
        <dbReference type="Proteomes" id="UP000302139"/>
    </source>
</evidence>
<feature type="domain" description="Cell envelope-related transcriptional attenuator" evidence="5">
    <location>
        <begin position="1"/>
        <end position="152"/>
    </location>
</feature>
<feature type="region of interest" description="Disordered" evidence="3">
    <location>
        <begin position="259"/>
        <end position="287"/>
    </location>
</feature>
<evidence type="ECO:0000259" key="5">
    <source>
        <dbReference type="Pfam" id="PF03816"/>
    </source>
</evidence>
<evidence type="ECO:0000259" key="4">
    <source>
        <dbReference type="Pfam" id="PF03795"/>
    </source>
</evidence>
<sequence>MVVHIDEGRTEATVVSIPRDTLVTRPSCPLTSGGTTAVAYNAMFNSAYAVGGPVCAVKTVESLTNIRMDHYLEIDFSGFAKLVNALGGVTVTTDEDIDDDKSHLHLKAGEHHLTGKQALALARTRHGIGDGSDLGRIGLQQKLVKALLDQIASTNLLTDPTGLYKVADAITGSLTTDTGLDSLGELMNLGESLKGLSSERVSTVMLPVATAPRTPTGWWRRNRRRARCGRRCADPLPCDLRKRPARKILRRIPAAVSIRGDPVRRTGERRGETPSGSLDGGDAPRRRAAVEGVTMPRYLSLIQIDESTAPAEGPSPELMQRMGELLEEITKAGVMLDTAGLTPTAQGKRVHWAGGELSVTDGPFTESKEVVGGYALMQCKDMAEALEWTKRFLKVHEEHWTVTCEVREIAEG</sequence>
<dbReference type="SUPFAM" id="SSF54909">
    <property type="entry name" value="Dimeric alpha+beta barrel"/>
    <property type="match status" value="1"/>
</dbReference>
<feature type="compositionally biased region" description="Basic and acidic residues" evidence="3">
    <location>
        <begin position="261"/>
        <end position="272"/>
    </location>
</feature>
<dbReference type="PANTHER" id="PTHR33392">
    <property type="entry name" value="POLYISOPRENYL-TEICHOIC ACID--PEPTIDOGLYCAN TEICHOIC ACID TRANSFERASE TAGU"/>
    <property type="match status" value="1"/>
</dbReference>
<dbReference type="PANTHER" id="PTHR33392:SF6">
    <property type="entry name" value="POLYISOPRENYL-TEICHOIC ACID--PEPTIDOGLYCAN TEICHOIC ACID TRANSFERASE TAGU"/>
    <property type="match status" value="1"/>
</dbReference>
<organism evidence="6 7">
    <name type="scientific">Streptomyces avermitilis</name>
    <dbReference type="NCBI Taxonomy" id="33903"/>
    <lineage>
        <taxon>Bacteria</taxon>
        <taxon>Bacillati</taxon>
        <taxon>Actinomycetota</taxon>
        <taxon>Actinomycetes</taxon>
        <taxon>Kitasatosporales</taxon>
        <taxon>Streptomycetaceae</taxon>
        <taxon>Streptomyces</taxon>
    </lineage>
</organism>
<dbReference type="EMBL" id="BJHX01000001">
    <property type="protein sequence ID" value="GDY65091.1"/>
    <property type="molecule type" value="Genomic_DNA"/>
</dbReference>
<comment type="caution">
    <text evidence="6">The sequence shown here is derived from an EMBL/GenBank/DDBJ whole genome shotgun (WGS) entry which is preliminary data.</text>
</comment>
<evidence type="ECO:0000313" key="6">
    <source>
        <dbReference type="EMBL" id="GDY65091.1"/>
    </source>
</evidence>
<dbReference type="AlphaFoldDB" id="A0A4D4LU13"/>
<proteinExistence type="inferred from homology"/>
<comment type="similarity">
    <text evidence="1">Belongs to the LytR/CpsA/Psr (LCP) family.</text>
</comment>
<dbReference type="InterPro" id="IPR050922">
    <property type="entry name" value="LytR/CpsA/Psr_CW_biosynth"/>
</dbReference>
<dbReference type="Gene3D" id="3.40.630.190">
    <property type="entry name" value="LCP protein"/>
    <property type="match status" value="1"/>
</dbReference>
<reference evidence="6 7" key="1">
    <citation type="submission" date="2019-04" db="EMBL/GenBank/DDBJ databases">
        <title>Draft genome sequences of Streptomyces avermitilis NBRC 14893.</title>
        <authorList>
            <person name="Komaki H."/>
            <person name="Tamura T."/>
            <person name="Hosoyama A."/>
        </authorList>
    </citation>
    <scope>NUCLEOTIDE SEQUENCE [LARGE SCALE GENOMIC DNA]</scope>
    <source>
        <strain evidence="6 7">NBRC 14893</strain>
    </source>
</reference>
<evidence type="ECO:0008006" key="8">
    <source>
        <dbReference type="Google" id="ProtNLM"/>
    </source>
</evidence>
<dbReference type="NCBIfam" id="TIGR00350">
    <property type="entry name" value="lytR_cpsA_psr"/>
    <property type="match status" value="1"/>
</dbReference>
<evidence type="ECO:0000256" key="1">
    <source>
        <dbReference type="ARBA" id="ARBA00006068"/>
    </source>
</evidence>
<name>A0A4D4LU13_STRAX</name>
<dbReference type="InterPro" id="IPR011008">
    <property type="entry name" value="Dimeric_a/b-barrel"/>
</dbReference>
<dbReference type="Gene3D" id="3.30.70.1060">
    <property type="entry name" value="Dimeric alpha+beta barrel"/>
    <property type="match status" value="1"/>
</dbReference>
<dbReference type="Proteomes" id="UP000302139">
    <property type="component" value="Unassembled WGS sequence"/>
</dbReference>
<evidence type="ECO:0000256" key="2">
    <source>
        <dbReference type="ARBA" id="ARBA00007689"/>
    </source>
</evidence>
<dbReference type="InterPro" id="IPR005545">
    <property type="entry name" value="YCII"/>
</dbReference>
<comment type="similarity">
    <text evidence="2">Belongs to the YciI family.</text>
</comment>
<gene>
    <name evidence="6" type="ORF">SAV14893_044840</name>
</gene>
<protein>
    <recommendedName>
        <fullName evidence="8">Transcriptional regulator</fullName>
    </recommendedName>
</protein>
<accession>A0A4D4LU13</accession>
<dbReference type="InterPro" id="IPR004474">
    <property type="entry name" value="LytR_CpsA_psr"/>
</dbReference>
<feature type="domain" description="YCII-related" evidence="4">
    <location>
        <begin position="299"/>
        <end position="391"/>
    </location>
</feature>
<dbReference type="Pfam" id="PF03816">
    <property type="entry name" value="LytR_cpsA_psr"/>
    <property type="match status" value="1"/>
</dbReference>
<dbReference type="Pfam" id="PF03795">
    <property type="entry name" value="YCII"/>
    <property type="match status" value="1"/>
</dbReference>
<evidence type="ECO:0000256" key="3">
    <source>
        <dbReference type="SAM" id="MobiDB-lite"/>
    </source>
</evidence>